<dbReference type="AlphaFoldDB" id="H2BWN1"/>
<dbReference type="PANTHER" id="PTHR33802:SF1">
    <property type="entry name" value="XK-RELATED PROTEIN"/>
    <property type="match status" value="1"/>
</dbReference>
<dbReference type="OrthoDB" id="5189031at2"/>
<reference evidence="3" key="1">
    <citation type="journal article" date="2012" name="Stand. Genomic Sci.">
        <title>Genome sequence of the Antarctic rhodopsins-containing flavobacterium Gillisia limnaea type strain (R-8282(T)).</title>
        <authorList>
            <person name="Riedel T."/>
            <person name="Held B."/>
            <person name="Nolan M."/>
            <person name="Lucas S."/>
            <person name="Lapidus A."/>
            <person name="Tice H."/>
            <person name="Del Rio T.G."/>
            <person name="Cheng J.F."/>
            <person name="Han C."/>
            <person name="Tapia R."/>
            <person name="Goodwin L.A."/>
            <person name="Pitluck S."/>
            <person name="Liolios K."/>
            <person name="Mavromatis K."/>
            <person name="Pagani I."/>
            <person name="Ivanova N."/>
            <person name="Mikhailova N."/>
            <person name="Pati A."/>
            <person name="Chen A."/>
            <person name="Palaniappan K."/>
            <person name="Land M."/>
            <person name="Rohde M."/>
            <person name="Tindall B.J."/>
            <person name="Detter J.C."/>
            <person name="Goker M."/>
            <person name="Bristow J."/>
            <person name="Eisen J.A."/>
            <person name="Markowitz V."/>
            <person name="Hugenholtz P."/>
            <person name="Kyrpides N.C."/>
            <person name="Klenk H.P."/>
            <person name="Woyke T."/>
        </authorList>
    </citation>
    <scope>NUCLEOTIDE SEQUENCE [LARGE SCALE GENOMIC DNA]</scope>
    <source>
        <strain evidence="3">DSM 15749 / LMG 21470 / R-8282</strain>
    </source>
</reference>
<dbReference type="Proteomes" id="UP000003844">
    <property type="component" value="Unassembled WGS sequence"/>
</dbReference>
<proteinExistence type="predicted"/>
<accession>H2BWN1</accession>
<evidence type="ECO:0000256" key="1">
    <source>
        <dbReference type="SAM" id="Phobius"/>
    </source>
</evidence>
<dbReference type="HOGENOM" id="CLU_067293_1_0_10"/>
<dbReference type="RefSeq" id="WP_006989317.1">
    <property type="nucleotide sequence ID" value="NZ_JH594606.1"/>
</dbReference>
<sequence length="269" mass="30700">MNRNLTILNFLSVILVIIVNYYSQTIQINSNTIGSLSNEYENLFTPAGYAFGIWGLIFLSLLVYVFFQINRAFFSEKDSDFISKAGPWFIIANVANAAWVVVWLFEYTGISVILMFVILFSLLKIVLNTNMERWDALLKIIVFTWWPICLYAGWITVATIANISAYLSKIGWDGWIFNKTQWTIIMVLVAGIINILMVYKRNMREFAAVAVWALFAIYIRHQDGNLAIAYAAFGSAFIVLISIAYHGFLNRKTNPFHKLVNGNEELPEG</sequence>
<keyword evidence="3" id="KW-1185">Reference proteome</keyword>
<evidence type="ECO:0008006" key="4">
    <source>
        <dbReference type="Google" id="ProtNLM"/>
    </source>
</evidence>
<evidence type="ECO:0000313" key="2">
    <source>
        <dbReference type="EMBL" id="EHQ03009.1"/>
    </source>
</evidence>
<gene>
    <name evidence="2" type="ORF">Gilli_2383</name>
</gene>
<dbReference type="Gene3D" id="1.20.1260.100">
    <property type="entry name" value="TspO/MBR protein"/>
    <property type="match status" value="1"/>
</dbReference>
<feature type="transmembrane region" description="Helical" evidence="1">
    <location>
        <begin position="140"/>
        <end position="161"/>
    </location>
</feature>
<organism evidence="2 3">
    <name type="scientific">Gillisia limnaea (strain DSM 15749 / LMG 21470 / R-8282)</name>
    <dbReference type="NCBI Taxonomy" id="865937"/>
    <lineage>
        <taxon>Bacteria</taxon>
        <taxon>Pseudomonadati</taxon>
        <taxon>Bacteroidota</taxon>
        <taxon>Flavobacteriia</taxon>
        <taxon>Flavobacteriales</taxon>
        <taxon>Flavobacteriaceae</taxon>
        <taxon>Gillisia</taxon>
    </lineage>
</organism>
<dbReference type="PANTHER" id="PTHR33802">
    <property type="entry name" value="SI:CH211-161H7.5-RELATED"/>
    <property type="match status" value="1"/>
</dbReference>
<dbReference type="eggNOG" id="COG0474">
    <property type="taxonomic scope" value="Bacteria"/>
</dbReference>
<feature type="transmembrane region" description="Helical" evidence="1">
    <location>
        <begin position="111"/>
        <end position="128"/>
    </location>
</feature>
<feature type="transmembrane region" description="Helical" evidence="1">
    <location>
        <begin position="43"/>
        <end position="67"/>
    </location>
</feature>
<protein>
    <recommendedName>
        <fullName evidence="4">Tryptophan-rich sensory protein</fullName>
    </recommendedName>
</protein>
<evidence type="ECO:0000313" key="3">
    <source>
        <dbReference type="Proteomes" id="UP000003844"/>
    </source>
</evidence>
<dbReference type="EMBL" id="JH594606">
    <property type="protein sequence ID" value="EHQ03009.1"/>
    <property type="molecule type" value="Genomic_DNA"/>
</dbReference>
<dbReference type="STRING" id="865937.Gilli_2383"/>
<keyword evidence="1" id="KW-0472">Membrane</keyword>
<keyword evidence="1" id="KW-0812">Transmembrane</keyword>
<feature type="transmembrane region" description="Helical" evidence="1">
    <location>
        <begin position="181"/>
        <end position="199"/>
    </location>
</feature>
<name>H2BWN1_GILLR</name>
<feature type="transmembrane region" description="Helical" evidence="1">
    <location>
        <begin position="227"/>
        <end position="248"/>
    </location>
</feature>
<feature type="transmembrane region" description="Helical" evidence="1">
    <location>
        <begin position="88"/>
        <end position="105"/>
    </location>
</feature>
<dbReference type="InterPro" id="IPR038330">
    <property type="entry name" value="TspO/MBR-related_sf"/>
</dbReference>
<feature type="transmembrane region" description="Helical" evidence="1">
    <location>
        <begin position="206"/>
        <end position="221"/>
    </location>
</feature>
<feature type="transmembrane region" description="Helical" evidence="1">
    <location>
        <begin position="7"/>
        <end position="23"/>
    </location>
</feature>
<keyword evidence="1" id="KW-1133">Transmembrane helix</keyword>